<dbReference type="SUPFAM" id="SSF103481">
    <property type="entry name" value="Multidrug resistance efflux transporter EmrE"/>
    <property type="match status" value="2"/>
</dbReference>
<evidence type="ECO:0000313" key="10">
    <source>
        <dbReference type="Proteomes" id="UP001443914"/>
    </source>
</evidence>
<dbReference type="Pfam" id="PF00892">
    <property type="entry name" value="EamA"/>
    <property type="match status" value="2"/>
</dbReference>
<keyword evidence="4 6" id="KW-1133">Transmembrane helix</keyword>
<sequence length="384" mass="42218">MLNCGKLWHFINGLKPVLLMVIVQISFALVNLLYKVAANDGMNLRILIAYRFIFASAFIVPLAFFVERKSRPRLTWTVLGQAFLCGLLGGSLVQNLYLESIVLTSATFASALANLVPGVTFILGVLFRMEKTSLKTLPGKAKTFGTILGIAGAMVLTFVKGIEIKMWSVHTHILKNPTHQITHSTRENLIGASLAIVGCFSYASWLIVQTKMSARYPCYYSSTALMCLMGAIQSFVFAVILERDWNQWKLGWNVRLVAVTFTGIVASGMMLTLIAWCVRLRGPLFVSVFNPLMVIIVALIGSIFLDEKLYIGSVIGGLLIMLGLYGVVWGKGKEMKKMIVLAPGPELIPRMDTVEIVTSSVSDEGGAQNKSKVRPETGEEVIEK</sequence>
<evidence type="ECO:0000259" key="8">
    <source>
        <dbReference type="Pfam" id="PF00892"/>
    </source>
</evidence>
<feature type="region of interest" description="Disordered" evidence="7">
    <location>
        <begin position="361"/>
        <end position="384"/>
    </location>
</feature>
<evidence type="ECO:0000256" key="1">
    <source>
        <dbReference type="ARBA" id="ARBA00004141"/>
    </source>
</evidence>
<comment type="similarity">
    <text evidence="2 6">Belongs to the drug/metabolite transporter (DMT) superfamily. Plant drug/metabolite exporter (P-DME) (TC 2.A.7.4) family.</text>
</comment>
<feature type="transmembrane region" description="Helical" evidence="6">
    <location>
        <begin position="147"/>
        <end position="169"/>
    </location>
</feature>
<dbReference type="GO" id="GO:0022857">
    <property type="term" value="F:transmembrane transporter activity"/>
    <property type="evidence" value="ECO:0007669"/>
    <property type="project" value="InterPro"/>
</dbReference>
<comment type="caution">
    <text evidence="9">The sequence shown here is derived from an EMBL/GenBank/DDBJ whole genome shotgun (WGS) entry which is preliminary data.</text>
</comment>
<dbReference type="EMBL" id="JBDFQZ010000004">
    <property type="protein sequence ID" value="KAK9733525.1"/>
    <property type="molecule type" value="Genomic_DNA"/>
</dbReference>
<feature type="transmembrane region" description="Helical" evidence="6">
    <location>
        <begin position="284"/>
        <end position="304"/>
    </location>
</feature>
<feature type="transmembrane region" description="Helical" evidence="6">
    <location>
        <begin position="310"/>
        <end position="329"/>
    </location>
</feature>
<feature type="transmembrane region" description="Helical" evidence="6">
    <location>
        <begin position="16"/>
        <end position="34"/>
    </location>
</feature>
<name>A0AAW1LIB1_SAPOF</name>
<reference evidence="9" key="1">
    <citation type="submission" date="2024-03" db="EMBL/GenBank/DDBJ databases">
        <title>WGS assembly of Saponaria officinalis var. Norfolk2.</title>
        <authorList>
            <person name="Jenkins J."/>
            <person name="Shu S."/>
            <person name="Grimwood J."/>
            <person name="Barry K."/>
            <person name="Goodstein D."/>
            <person name="Schmutz J."/>
            <person name="Leebens-Mack J."/>
            <person name="Osbourn A."/>
        </authorList>
    </citation>
    <scope>NUCLEOTIDE SEQUENCE [LARGE SCALE GENOMIC DNA]</scope>
    <source>
        <strain evidence="9">JIC</strain>
    </source>
</reference>
<keyword evidence="5 6" id="KW-0472">Membrane</keyword>
<organism evidence="9 10">
    <name type="scientific">Saponaria officinalis</name>
    <name type="common">Common soapwort</name>
    <name type="synonym">Lychnis saponaria</name>
    <dbReference type="NCBI Taxonomy" id="3572"/>
    <lineage>
        <taxon>Eukaryota</taxon>
        <taxon>Viridiplantae</taxon>
        <taxon>Streptophyta</taxon>
        <taxon>Embryophyta</taxon>
        <taxon>Tracheophyta</taxon>
        <taxon>Spermatophyta</taxon>
        <taxon>Magnoliopsida</taxon>
        <taxon>eudicotyledons</taxon>
        <taxon>Gunneridae</taxon>
        <taxon>Pentapetalae</taxon>
        <taxon>Caryophyllales</taxon>
        <taxon>Caryophyllaceae</taxon>
        <taxon>Caryophylleae</taxon>
        <taxon>Saponaria</taxon>
    </lineage>
</organism>
<evidence type="ECO:0000256" key="2">
    <source>
        <dbReference type="ARBA" id="ARBA00007635"/>
    </source>
</evidence>
<keyword evidence="10" id="KW-1185">Reference proteome</keyword>
<feature type="transmembrane region" description="Helical" evidence="6">
    <location>
        <begin position="252"/>
        <end position="277"/>
    </location>
</feature>
<dbReference type="InterPro" id="IPR037185">
    <property type="entry name" value="EmrE-like"/>
</dbReference>
<dbReference type="PANTHER" id="PTHR31218">
    <property type="entry name" value="WAT1-RELATED PROTEIN"/>
    <property type="match status" value="1"/>
</dbReference>
<feature type="transmembrane region" description="Helical" evidence="6">
    <location>
        <begin position="189"/>
        <end position="208"/>
    </location>
</feature>
<evidence type="ECO:0000256" key="6">
    <source>
        <dbReference type="RuleBase" id="RU363077"/>
    </source>
</evidence>
<feature type="transmembrane region" description="Helical" evidence="6">
    <location>
        <begin position="220"/>
        <end position="240"/>
    </location>
</feature>
<evidence type="ECO:0000256" key="3">
    <source>
        <dbReference type="ARBA" id="ARBA00022692"/>
    </source>
</evidence>
<evidence type="ECO:0000256" key="5">
    <source>
        <dbReference type="ARBA" id="ARBA00023136"/>
    </source>
</evidence>
<feature type="domain" description="EamA" evidence="8">
    <location>
        <begin position="190"/>
        <end position="328"/>
    </location>
</feature>
<gene>
    <name evidence="9" type="ORF">RND81_04G073100</name>
</gene>
<feature type="transmembrane region" description="Helical" evidence="6">
    <location>
        <begin position="78"/>
        <end position="97"/>
    </location>
</feature>
<feature type="transmembrane region" description="Helical" evidence="6">
    <location>
        <begin position="46"/>
        <end position="66"/>
    </location>
</feature>
<evidence type="ECO:0000256" key="7">
    <source>
        <dbReference type="SAM" id="MobiDB-lite"/>
    </source>
</evidence>
<dbReference type="Proteomes" id="UP001443914">
    <property type="component" value="Unassembled WGS sequence"/>
</dbReference>
<proteinExistence type="inferred from homology"/>
<comment type="subcellular location">
    <subcellularLocation>
        <location evidence="1 6">Membrane</location>
        <topology evidence="1 6">Multi-pass membrane protein</topology>
    </subcellularLocation>
</comment>
<feature type="compositionally biased region" description="Basic and acidic residues" evidence="7">
    <location>
        <begin position="373"/>
        <end position="384"/>
    </location>
</feature>
<protein>
    <recommendedName>
        <fullName evidence="6">WAT1-related protein</fullName>
    </recommendedName>
</protein>
<feature type="domain" description="EamA" evidence="8">
    <location>
        <begin position="16"/>
        <end position="157"/>
    </location>
</feature>
<accession>A0AAW1LIB1</accession>
<keyword evidence="3 6" id="KW-0812">Transmembrane</keyword>
<dbReference type="InterPro" id="IPR000620">
    <property type="entry name" value="EamA_dom"/>
</dbReference>
<evidence type="ECO:0000313" key="9">
    <source>
        <dbReference type="EMBL" id="KAK9733525.1"/>
    </source>
</evidence>
<evidence type="ECO:0000256" key="4">
    <source>
        <dbReference type="ARBA" id="ARBA00022989"/>
    </source>
</evidence>
<dbReference type="AlphaFoldDB" id="A0AAW1LIB1"/>
<dbReference type="InterPro" id="IPR030184">
    <property type="entry name" value="WAT1-related"/>
</dbReference>
<feature type="transmembrane region" description="Helical" evidence="6">
    <location>
        <begin position="103"/>
        <end position="127"/>
    </location>
</feature>
<dbReference type="GO" id="GO:0016020">
    <property type="term" value="C:membrane"/>
    <property type="evidence" value="ECO:0007669"/>
    <property type="project" value="UniProtKB-SubCell"/>
</dbReference>